<name>A0A0F9YUA5_9ZZZZ</name>
<accession>A0A0F9YUA5</accession>
<dbReference type="EMBL" id="LAZR01000009">
    <property type="protein sequence ID" value="KKO08374.1"/>
    <property type="molecule type" value="Genomic_DNA"/>
</dbReference>
<feature type="region of interest" description="Disordered" evidence="1">
    <location>
        <begin position="1"/>
        <end position="36"/>
    </location>
</feature>
<dbReference type="AlphaFoldDB" id="A0A0F9YUA5"/>
<proteinExistence type="predicted"/>
<protein>
    <submittedName>
        <fullName evidence="2">Uncharacterized protein</fullName>
    </submittedName>
</protein>
<organism evidence="2">
    <name type="scientific">marine sediment metagenome</name>
    <dbReference type="NCBI Taxonomy" id="412755"/>
    <lineage>
        <taxon>unclassified sequences</taxon>
        <taxon>metagenomes</taxon>
        <taxon>ecological metagenomes</taxon>
    </lineage>
</organism>
<comment type="caution">
    <text evidence="2">The sequence shown here is derived from an EMBL/GenBank/DDBJ whole genome shotgun (WGS) entry which is preliminary data.</text>
</comment>
<gene>
    <name evidence="2" type="ORF">LCGC14_0043120</name>
</gene>
<sequence length="36" mass="4038">MTLRYEGGRALNRSSNESILKMDQKSSLGLDTPPDR</sequence>
<reference evidence="2" key="1">
    <citation type="journal article" date="2015" name="Nature">
        <title>Complex archaea that bridge the gap between prokaryotes and eukaryotes.</title>
        <authorList>
            <person name="Spang A."/>
            <person name="Saw J.H."/>
            <person name="Jorgensen S.L."/>
            <person name="Zaremba-Niedzwiedzka K."/>
            <person name="Martijn J."/>
            <person name="Lind A.E."/>
            <person name="van Eijk R."/>
            <person name="Schleper C."/>
            <person name="Guy L."/>
            <person name="Ettema T.J."/>
        </authorList>
    </citation>
    <scope>NUCLEOTIDE SEQUENCE</scope>
</reference>
<evidence type="ECO:0000256" key="1">
    <source>
        <dbReference type="SAM" id="MobiDB-lite"/>
    </source>
</evidence>
<evidence type="ECO:0000313" key="2">
    <source>
        <dbReference type="EMBL" id="KKO08374.1"/>
    </source>
</evidence>